<name>A0A1A8XGI4_9PROT</name>
<feature type="transmembrane region" description="Helical" evidence="7">
    <location>
        <begin position="378"/>
        <end position="400"/>
    </location>
</feature>
<keyword evidence="6 7" id="KW-0472">Membrane</keyword>
<dbReference type="STRING" id="1860102.ACCAA_1030007"/>
<comment type="subcellular location">
    <subcellularLocation>
        <location evidence="1">Cell membrane</location>
        <topology evidence="1">Multi-pass membrane protein</topology>
    </subcellularLocation>
</comment>
<dbReference type="InterPro" id="IPR051447">
    <property type="entry name" value="Lipoprotein-release_system"/>
</dbReference>
<dbReference type="InterPro" id="IPR025857">
    <property type="entry name" value="MacB_PCD"/>
</dbReference>
<evidence type="ECO:0000256" key="5">
    <source>
        <dbReference type="ARBA" id="ARBA00022989"/>
    </source>
</evidence>
<dbReference type="Pfam" id="PF02687">
    <property type="entry name" value="FtsX"/>
    <property type="match status" value="1"/>
</dbReference>
<organism evidence="10 11">
    <name type="scientific">Candidatus Accumulibacter aalborgensis</name>
    <dbReference type="NCBI Taxonomy" id="1860102"/>
    <lineage>
        <taxon>Bacteria</taxon>
        <taxon>Pseudomonadati</taxon>
        <taxon>Pseudomonadota</taxon>
        <taxon>Betaproteobacteria</taxon>
        <taxon>Candidatus Accumulibacter</taxon>
    </lineage>
</organism>
<dbReference type="GO" id="GO:0044874">
    <property type="term" value="P:lipoprotein localization to outer membrane"/>
    <property type="evidence" value="ECO:0007669"/>
    <property type="project" value="TreeGrafter"/>
</dbReference>
<keyword evidence="5 7" id="KW-1133">Transmembrane helix</keyword>
<evidence type="ECO:0000256" key="4">
    <source>
        <dbReference type="ARBA" id="ARBA00022692"/>
    </source>
</evidence>
<dbReference type="PANTHER" id="PTHR30489:SF0">
    <property type="entry name" value="LIPOPROTEIN-RELEASING SYSTEM TRANSMEMBRANE PROTEIN LOLE"/>
    <property type="match status" value="1"/>
</dbReference>
<keyword evidence="4 7" id="KW-0812">Transmembrane</keyword>
<sequence>MLCVVPYESMMLEMMTLRSSLRNLFRQKARTAMTLASIVVGVMALIVSGGFVEDVFIQLREATIHSRFGHLQIYREGFYANGVKDPYKYMITAPEEVQIPLAAVPGVLDTMMRLNFFGLLNNGKTDLPIVGEGVEADKETKLGSHLVIIAGRQLKDTDVNGILLGEGVAKSLAIDVESFVTILANTPEGALNSVEFKVVGIFRTYAKDFDARAVRISLPAAQDLLRLQGAHSVVVSLADTLTTDAVAAKLAADLGRRGFEIKTWLELDDFYAKTVDLYKTQLAVLQFIILVVVLLSVANSVNMSAYERVGEFGTLKALGSHDWQISVLIIVENVLLGLIGATLGVVLGVLLALGLSAIGIPMPPPPNSNVGYTAYIRLVPSVLLVSFAIGFLATVLSSLLPARAVARVPVVDALRQNV</sequence>
<feature type="transmembrane region" description="Helical" evidence="7">
    <location>
        <begin position="283"/>
        <end position="306"/>
    </location>
</feature>
<evidence type="ECO:0000313" key="10">
    <source>
        <dbReference type="EMBL" id="SBT03467.1"/>
    </source>
</evidence>
<dbReference type="EMBL" id="FLQX01000006">
    <property type="protein sequence ID" value="SBT03467.1"/>
    <property type="molecule type" value="Genomic_DNA"/>
</dbReference>
<evidence type="ECO:0008006" key="12">
    <source>
        <dbReference type="Google" id="ProtNLM"/>
    </source>
</evidence>
<evidence type="ECO:0000256" key="6">
    <source>
        <dbReference type="ARBA" id="ARBA00023136"/>
    </source>
</evidence>
<evidence type="ECO:0000256" key="2">
    <source>
        <dbReference type="ARBA" id="ARBA00005236"/>
    </source>
</evidence>
<dbReference type="PANTHER" id="PTHR30489">
    <property type="entry name" value="LIPOPROTEIN-RELEASING SYSTEM TRANSMEMBRANE PROTEIN LOLE"/>
    <property type="match status" value="1"/>
</dbReference>
<feature type="transmembrane region" description="Helical" evidence="7">
    <location>
        <begin position="327"/>
        <end position="358"/>
    </location>
</feature>
<evidence type="ECO:0000256" key="1">
    <source>
        <dbReference type="ARBA" id="ARBA00004651"/>
    </source>
</evidence>
<evidence type="ECO:0000256" key="7">
    <source>
        <dbReference type="SAM" id="Phobius"/>
    </source>
</evidence>
<dbReference type="InterPro" id="IPR003838">
    <property type="entry name" value="ABC3_permease_C"/>
</dbReference>
<evidence type="ECO:0000259" key="8">
    <source>
        <dbReference type="Pfam" id="PF02687"/>
    </source>
</evidence>
<proteinExistence type="inferred from homology"/>
<comment type="similarity">
    <text evidence="2">Belongs to the ABC-4 integral membrane protein family. LolC/E subfamily.</text>
</comment>
<protein>
    <recommendedName>
        <fullName evidence="12">ABC3 transporter permease protein domain-containing protein</fullName>
    </recommendedName>
</protein>
<gene>
    <name evidence="10" type="ORF">ACCAA_1030007</name>
</gene>
<evidence type="ECO:0000259" key="9">
    <source>
        <dbReference type="Pfam" id="PF12704"/>
    </source>
</evidence>
<keyword evidence="3" id="KW-1003">Cell membrane</keyword>
<dbReference type="Pfam" id="PF12704">
    <property type="entry name" value="MacB_PCD"/>
    <property type="match status" value="1"/>
</dbReference>
<keyword evidence="11" id="KW-1185">Reference proteome</keyword>
<feature type="domain" description="MacB-like periplasmic core" evidence="9">
    <location>
        <begin position="31"/>
        <end position="251"/>
    </location>
</feature>
<evidence type="ECO:0000256" key="3">
    <source>
        <dbReference type="ARBA" id="ARBA00022475"/>
    </source>
</evidence>
<accession>A0A1A8XGI4</accession>
<dbReference type="AlphaFoldDB" id="A0A1A8XGI4"/>
<dbReference type="GO" id="GO:0098797">
    <property type="term" value="C:plasma membrane protein complex"/>
    <property type="evidence" value="ECO:0007669"/>
    <property type="project" value="TreeGrafter"/>
</dbReference>
<reference evidence="10 11" key="1">
    <citation type="submission" date="2016-06" db="EMBL/GenBank/DDBJ databases">
        <authorList>
            <person name="Kjaerup R.B."/>
            <person name="Dalgaard T.S."/>
            <person name="Juul-Madsen H.R."/>
        </authorList>
    </citation>
    <scope>NUCLEOTIDE SEQUENCE [LARGE SCALE GENOMIC DNA]</scope>
    <source>
        <strain evidence="10">3</strain>
    </source>
</reference>
<evidence type="ECO:0000313" key="11">
    <source>
        <dbReference type="Proteomes" id="UP000199169"/>
    </source>
</evidence>
<dbReference type="Proteomes" id="UP000199169">
    <property type="component" value="Unassembled WGS sequence"/>
</dbReference>
<feature type="domain" description="ABC3 transporter permease C-terminal" evidence="8">
    <location>
        <begin position="286"/>
        <end position="409"/>
    </location>
</feature>